<dbReference type="SUPFAM" id="SSF103473">
    <property type="entry name" value="MFS general substrate transporter"/>
    <property type="match status" value="1"/>
</dbReference>
<gene>
    <name evidence="3" type="ordered locus">CJA_0848</name>
</gene>
<dbReference type="PANTHER" id="PTHR11328">
    <property type="entry name" value="MAJOR FACILITATOR SUPERFAMILY DOMAIN-CONTAINING PROTEIN"/>
    <property type="match status" value="1"/>
</dbReference>
<comment type="similarity">
    <text evidence="1">Belongs to the sodium:galactoside symporter (TC 2.A.2) family.</text>
</comment>
<dbReference type="GO" id="GO:0015293">
    <property type="term" value="F:symporter activity"/>
    <property type="evidence" value="ECO:0007669"/>
    <property type="project" value="InterPro"/>
</dbReference>
<dbReference type="InterPro" id="IPR001927">
    <property type="entry name" value="Na/Gal_symport"/>
</dbReference>
<feature type="transmembrane region" description="Helical" evidence="2">
    <location>
        <begin position="247"/>
        <end position="270"/>
    </location>
</feature>
<feature type="transmembrane region" description="Helical" evidence="2">
    <location>
        <begin position="95"/>
        <end position="111"/>
    </location>
</feature>
<organism evidence="3 4">
    <name type="scientific">Cellvibrio japonicus (strain Ueda107)</name>
    <name type="common">Pseudomonas fluorescens subsp. cellulosa</name>
    <dbReference type="NCBI Taxonomy" id="498211"/>
    <lineage>
        <taxon>Bacteria</taxon>
        <taxon>Pseudomonadati</taxon>
        <taxon>Pseudomonadota</taxon>
        <taxon>Gammaproteobacteria</taxon>
        <taxon>Cellvibrionales</taxon>
        <taxon>Cellvibrionaceae</taxon>
        <taxon>Cellvibrio</taxon>
    </lineage>
</organism>
<reference evidence="3 4" key="1">
    <citation type="journal article" date="2008" name="J. Bacteriol.">
        <title>Insights into plant cell wall degradation from the genome sequence of the soil bacterium Cellvibrio japonicus.</title>
        <authorList>
            <person name="Deboy R.T."/>
            <person name="Mongodin E.F."/>
            <person name="Fouts D.E."/>
            <person name="Tailford L.E."/>
            <person name="Khouri H."/>
            <person name="Emerson J.B."/>
            <person name="Mohamoud Y."/>
            <person name="Watkins K."/>
            <person name="Henrissat B."/>
            <person name="Gilbert H.J."/>
            <person name="Nelson K.E."/>
        </authorList>
    </citation>
    <scope>NUCLEOTIDE SEQUENCE [LARGE SCALE GENOMIC DNA]</scope>
    <source>
        <strain evidence="3 4">Ueda107</strain>
    </source>
</reference>
<evidence type="ECO:0000313" key="4">
    <source>
        <dbReference type="Proteomes" id="UP000001036"/>
    </source>
</evidence>
<evidence type="ECO:0000256" key="1">
    <source>
        <dbReference type="ARBA" id="ARBA00009617"/>
    </source>
</evidence>
<accession>B3PKU1</accession>
<dbReference type="GO" id="GO:0006814">
    <property type="term" value="P:sodium ion transport"/>
    <property type="evidence" value="ECO:0007669"/>
    <property type="project" value="InterPro"/>
</dbReference>
<dbReference type="Pfam" id="PF13347">
    <property type="entry name" value="MFS_2"/>
    <property type="match status" value="2"/>
</dbReference>
<feature type="transmembrane region" description="Helical" evidence="2">
    <location>
        <begin position="312"/>
        <end position="330"/>
    </location>
</feature>
<dbReference type="Proteomes" id="UP000001036">
    <property type="component" value="Chromosome"/>
</dbReference>
<feature type="transmembrane region" description="Helical" evidence="2">
    <location>
        <begin position="199"/>
        <end position="217"/>
    </location>
</feature>
<dbReference type="eggNOG" id="COG2211">
    <property type="taxonomic scope" value="Bacteria"/>
</dbReference>
<feature type="transmembrane region" description="Helical" evidence="2">
    <location>
        <begin position="162"/>
        <end position="179"/>
    </location>
</feature>
<feature type="transmembrane region" description="Helical" evidence="2">
    <location>
        <begin position="53"/>
        <end position="74"/>
    </location>
</feature>
<keyword evidence="4" id="KW-1185">Reference proteome</keyword>
<feature type="transmembrane region" description="Helical" evidence="2">
    <location>
        <begin position="421"/>
        <end position="437"/>
    </location>
</feature>
<feature type="transmembrane region" description="Helical" evidence="2">
    <location>
        <begin position="507"/>
        <end position="531"/>
    </location>
</feature>
<dbReference type="HOGENOM" id="CLU_027408_0_2_6"/>
<dbReference type="RefSeq" id="WP_012486509.1">
    <property type="nucleotide sequence ID" value="NC_010995.1"/>
</dbReference>
<dbReference type="EMBL" id="CP000934">
    <property type="protein sequence ID" value="ACE85590.1"/>
    <property type="molecule type" value="Genomic_DNA"/>
</dbReference>
<feature type="transmembrane region" description="Helical" evidence="2">
    <location>
        <begin position="25"/>
        <end position="47"/>
    </location>
</feature>
<feature type="transmembrane region" description="Helical" evidence="2">
    <location>
        <begin position="123"/>
        <end position="141"/>
    </location>
</feature>
<evidence type="ECO:0000313" key="3">
    <source>
        <dbReference type="EMBL" id="ACE85590.1"/>
    </source>
</evidence>
<dbReference type="InterPro" id="IPR036259">
    <property type="entry name" value="MFS_trans_sf"/>
</dbReference>
<keyword evidence="2" id="KW-0812">Transmembrane</keyword>
<keyword evidence="2" id="KW-1133">Transmembrane helix</keyword>
<dbReference type="OrthoDB" id="181905at2"/>
<keyword evidence="2" id="KW-0472">Membrane</keyword>
<sequence>MTAQQTTTPARSDDRLARLSWRERIGYGLGDAGFNFYWAIIGSYLVFFYTDVFGIGAAAAATMVTITKIIDAITDPIIGGIADRTNTRWGKFRPYLIWWALPMMGAGILTMSTPDLDETGKLIWAYATYSLLMLCYTLLNMPYNSLSAVLTANTQERNTLNSTRFFFAYFSSIIVGAATPELAEYFGDGDRYSAKGWQMTMVVYAVIASCLFVVTFFSTRERIQPAATQEKNNPLQDLKDLFTCRPWLVLFVLAMVFMVTMTLRGSSAAYYFRYFVERPDLLGNYIGLQMAGLMVGAMLAATVTQYIDKRKLMMLLMCVVAVLSIVFTFVPKPDRHGVVDIIHNDAVQLDAQTLLGSEPAEGDRYQWLRHDKIFWIIKERVPLAETGQVLTLENAKGQVISVVRTRADGATSDSAELPKEILWMFALNILISIALGFKPPITWAMYADVADYNEWKNGRRATGMTFAATTFSQKLGSAGGSALMLSVLAVMGYQAGQMQAGASLDSIVYMQTLVPGIFALLTALSLIFYNLSDDKLEQLQQELQTRYSS</sequence>
<feature type="transmembrane region" description="Helical" evidence="2">
    <location>
        <begin position="282"/>
        <end position="300"/>
    </location>
</feature>
<dbReference type="KEGG" id="cja:CJA_0848"/>
<dbReference type="GO" id="GO:0008643">
    <property type="term" value="P:carbohydrate transport"/>
    <property type="evidence" value="ECO:0007669"/>
    <property type="project" value="InterPro"/>
</dbReference>
<proteinExistence type="inferred from homology"/>
<dbReference type="AlphaFoldDB" id="B3PKU1"/>
<dbReference type="Gene3D" id="1.20.1250.20">
    <property type="entry name" value="MFS general substrate transporter like domains"/>
    <property type="match status" value="2"/>
</dbReference>
<dbReference type="NCBIfam" id="TIGR00792">
    <property type="entry name" value="gph"/>
    <property type="match status" value="1"/>
</dbReference>
<dbReference type="GO" id="GO:0005886">
    <property type="term" value="C:plasma membrane"/>
    <property type="evidence" value="ECO:0007669"/>
    <property type="project" value="TreeGrafter"/>
</dbReference>
<dbReference type="InterPro" id="IPR039672">
    <property type="entry name" value="MFS_2"/>
</dbReference>
<name>B3PKU1_CELJU</name>
<dbReference type="CDD" id="cd17332">
    <property type="entry name" value="MFS_MelB_like"/>
    <property type="match status" value="1"/>
</dbReference>
<evidence type="ECO:0000256" key="2">
    <source>
        <dbReference type="SAM" id="Phobius"/>
    </source>
</evidence>
<dbReference type="STRING" id="498211.CJA_0848"/>
<protein>
    <submittedName>
        <fullName evidence="3">Cation symporter</fullName>
    </submittedName>
</protein>
<feature type="transmembrane region" description="Helical" evidence="2">
    <location>
        <begin position="475"/>
        <end position="495"/>
    </location>
</feature>
<dbReference type="PANTHER" id="PTHR11328:SF24">
    <property type="entry name" value="MAJOR FACILITATOR SUPERFAMILY (MFS) PROFILE DOMAIN-CONTAINING PROTEIN"/>
    <property type="match status" value="1"/>
</dbReference>